<dbReference type="PANTHER" id="PTHR30074">
    <property type="entry name" value="FORMATE DEHYDROGENASE, NITRATE-INDUCIBLE, CYTOCHROME B556 FDN SUBUNIT"/>
    <property type="match status" value="1"/>
</dbReference>
<dbReference type="PANTHER" id="PTHR30074:SF6">
    <property type="entry name" value="FORMATE DEHYDROGENASE GAMMA SUBUNIT"/>
    <property type="match status" value="1"/>
</dbReference>
<dbReference type="InterPro" id="IPR011577">
    <property type="entry name" value="Cyt_b561_bac/Ni-Hgenase"/>
</dbReference>
<sequence length="218" mass="23189">MSLSDEPPLVRRFGRASRAAHWSTAVLTGICLATAAVLYLGPLATLVGRRQIVATVHLYAGLALPLPILAAAVSAAYRRDVAALDRFTAGDWAWLRTRPRRRDRSTVGKFNAGQKLYAAFVAGAVLVMLGTGLIMEFGGPGAIPVSYRTGATFVHDSLALGLFVGVCGHLWMASRDPVALVGMRTGMVPLPWALHEHPAWLAGPDRGADGRADRGPEV</sequence>
<protein>
    <submittedName>
        <fullName evidence="8">Formate dehydrogenase subunit gamma</fullName>
    </submittedName>
</protein>
<dbReference type="AlphaFoldDB" id="A0A0S4QYF6"/>
<feature type="transmembrane region" description="Helical" evidence="6">
    <location>
        <begin position="52"/>
        <end position="77"/>
    </location>
</feature>
<accession>A0A0S4QYF6</accession>
<evidence type="ECO:0000256" key="2">
    <source>
        <dbReference type="ARBA" id="ARBA00022475"/>
    </source>
</evidence>
<evidence type="ECO:0000313" key="9">
    <source>
        <dbReference type="Proteomes" id="UP000198802"/>
    </source>
</evidence>
<dbReference type="GO" id="GO:0009061">
    <property type="term" value="P:anaerobic respiration"/>
    <property type="evidence" value="ECO:0007669"/>
    <property type="project" value="TreeGrafter"/>
</dbReference>
<keyword evidence="4 6" id="KW-1133">Transmembrane helix</keyword>
<name>A0A0S4QYF6_9ACTN</name>
<comment type="subcellular location">
    <subcellularLocation>
        <location evidence="1">Cell membrane</location>
        <topology evidence="1">Multi-pass membrane protein</topology>
    </subcellularLocation>
</comment>
<dbReference type="InterPro" id="IPR051817">
    <property type="entry name" value="FDH_cytochrome_b556_subunit"/>
</dbReference>
<evidence type="ECO:0000256" key="6">
    <source>
        <dbReference type="SAM" id="Phobius"/>
    </source>
</evidence>
<feature type="transmembrane region" description="Helical" evidence="6">
    <location>
        <begin position="20"/>
        <end position="40"/>
    </location>
</feature>
<dbReference type="GO" id="GO:0009055">
    <property type="term" value="F:electron transfer activity"/>
    <property type="evidence" value="ECO:0007669"/>
    <property type="project" value="InterPro"/>
</dbReference>
<dbReference type="GO" id="GO:0009326">
    <property type="term" value="C:formate dehydrogenase complex"/>
    <property type="evidence" value="ECO:0007669"/>
    <property type="project" value="TreeGrafter"/>
</dbReference>
<feature type="transmembrane region" description="Helical" evidence="6">
    <location>
        <begin position="116"/>
        <end position="137"/>
    </location>
</feature>
<feature type="domain" description="Cytochrome b561 bacterial/Ni-hydrogenase" evidence="7">
    <location>
        <begin position="12"/>
        <end position="174"/>
    </location>
</feature>
<dbReference type="GO" id="GO:0036397">
    <property type="term" value="F:formate dehydrogenase (quinone) activity"/>
    <property type="evidence" value="ECO:0007669"/>
    <property type="project" value="TreeGrafter"/>
</dbReference>
<keyword evidence="2" id="KW-1003">Cell membrane</keyword>
<reference evidence="9" key="1">
    <citation type="submission" date="2015-11" db="EMBL/GenBank/DDBJ databases">
        <authorList>
            <person name="Varghese N."/>
        </authorList>
    </citation>
    <scope>NUCLEOTIDE SEQUENCE [LARGE SCALE GENOMIC DNA]</scope>
    <source>
        <strain evidence="9">DSM 45899</strain>
    </source>
</reference>
<evidence type="ECO:0000256" key="4">
    <source>
        <dbReference type="ARBA" id="ARBA00022989"/>
    </source>
</evidence>
<dbReference type="EMBL" id="FAOZ01000036">
    <property type="protein sequence ID" value="CUU60175.1"/>
    <property type="molecule type" value="Genomic_DNA"/>
</dbReference>
<dbReference type="GO" id="GO:0015944">
    <property type="term" value="P:formate oxidation"/>
    <property type="evidence" value="ECO:0007669"/>
    <property type="project" value="TreeGrafter"/>
</dbReference>
<dbReference type="Proteomes" id="UP000198802">
    <property type="component" value="Unassembled WGS sequence"/>
</dbReference>
<dbReference type="RefSeq" id="WP_091284761.1">
    <property type="nucleotide sequence ID" value="NZ_FAOZ01000036.1"/>
</dbReference>
<keyword evidence="3 6" id="KW-0812">Transmembrane</keyword>
<dbReference type="SUPFAM" id="SSF81342">
    <property type="entry name" value="Transmembrane di-heme cytochromes"/>
    <property type="match status" value="1"/>
</dbReference>
<dbReference type="Gene3D" id="1.20.950.20">
    <property type="entry name" value="Transmembrane di-heme cytochromes, Chain C"/>
    <property type="match status" value="1"/>
</dbReference>
<dbReference type="GO" id="GO:0005886">
    <property type="term" value="C:plasma membrane"/>
    <property type="evidence" value="ECO:0007669"/>
    <property type="project" value="UniProtKB-SubCell"/>
</dbReference>
<proteinExistence type="predicted"/>
<dbReference type="GO" id="GO:0022904">
    <property type="term" value="P:respiratory electron transport chain"/>
    <property type="evidence" value="ECO:0007669"/>
    <property type="project" value="InterPro"/>
</dbReference>
<evidence type="ECO:0000313" key="8">
    <source>
        <dbReference type="EMBL" id="CUU60175.1"/>
    </source>
</evidence>
<organism evidence="8 9">
    <name type="scientific">Parafrankia irregularis</name>
    <dbReference type="NCBI Taxonomy" id="795642"/>
    <lineage>
        <taxon>Bacteria</taxon>
        <taxon>Bacillati</taxon>
        <taxon>Actinomycetota</taxon>
        <taxon>Actinomycetes</taxon>
        <taxon>Frankiales</taxon>
        <taxon>Frankiaceae</taxon>
        <taxon>Parafrankia</taxon>
    </lineage>
</organism>
<evidence type="ECO:0000256" key="1">
    <source>
        <dbReference type="ARBA" id="ARBA00004651"/>
    </source>
</evidence>
<evidence type="ECO:0000256" key="5">
    <source>
        <dbReference type="ARBA" id="ARBA00023136"/>
    </source>
</evidence>
<keyword evidence="5 6" id="KW-0472">Membrane</keyword>
<feature type="transmembrane region" description="Helical" evidence="6">
    <location>
        <begin position="157"/>
        <end position="174"/>
    </location>
</feature>
<evidence type="ECO:0000256" key="3">
    <source>
        <dbReference type="ARBA" id="ARBA00022692"/>
    </source>
</evidence>
<dbReference type="Pfam" id="PF01292">
    <property type="entry name" value="Ni_hydr_CYTB"/>
    <property type="match status" value="1"/>
</dbReference>
<evidence type="ECO:0000259" key="7">
    <source>
        <dbReference type="Pfam" id="PF01292"/>
    </source>
</evidence>
<dbReference type="InterPro" id="IPR016174">
    <property type="entry name" value="Di-haem_cyt_TM"/>
</dbReference>
<keyword evidence="9" id="KW-1185">Reference proteome</keyword>
<gene>
    <name evidence="8" type="ORF">Ga0074812_13637</name>
</gene>